<dbReference type="Pfam" id="PF00026">
    <property type="entry name" value="Asp"/>
    <property type="match status" value="2"/>
</dbReference>
<keyword evidence="4" id="KW-1185">Reference proteome</keyword>
<evidence type="ECO:0000259" key="2">
    <source>
        <dbReference type="PROSITE" id="PS51767"/>
    </source>
</evidence>
<evidence type="ECO:0000256" key="1">
    <source>
        <dbReference type="ARBA" id="ARBA00007447"/>
    </source>
</evidence>
<gene>
    <name evidence="3" type="ORF">PVAG01_09716</name>
</gene>
<dbReference type="SUPFAM" id="SSF50630">
    <property type="entry name" value="Acid proteases"/>
    <property type="match status" value="1"/>
</dbReference>
<protein>
    <recommendedName>
        <fullName evidence="2">Peptidase A1 domain-containing protein</fullName>
    </recommendedName>
</protein>
<sequence>MVSPIDIQITKPLDLRSPSQQAQIHIGTPPVCYILDIDTGSSTSWFRGNIGSYLTISSSATHSESQEERIGFCDGDTVNLDLVRDTITLDPTTSTFELELGIAPVAAVFHTRGTGADGILALGLGGEYPERSLIRRLKEAGSIDHGAFSLVGWHQHSRSANWDSGELKHEAETQKNASIALIGRLVLGTSVNAIPTNKAAWFPLIDLSRWEISLDNFAIKKKYLPFGAQLQRALFDSGTSFMVTTAVNLELLRMALCMKEAPKQRPDGSLVLIVEKSSLLGSSFFFGGFEVILTIDDLIIGNVIDGKGILSIIGLPNLKPGQWILGTQFLANITTHFDLDGKRIGIERHP</sequence>
<comment type="similarity">
    <text evidence="1">Belongs to the peptidase A1 family.</text>
</comment>
<dbReference type="PANTHER" id="PTHR47966:SF51">
    <property type="entry name" value="BETA-SITE APP-CLEAVING ENZYME, ISOFORM A-RELATED"/>
    <property type="match status" value="1"/>
</dbReference>
<dbReference type="PANTHER" id="PTHR47966">
    <property type="entry name" value="BETA-SITE APP-CLEAVING ENZYME, ISOFORM A-RELATED"/>
    <property type="match status" value="1"/>
</dbReference>
<dbReference type="PRINTS" id="PR00792">
    <property type="entry name" value="PEPSIN"/>
</dbReference>
<dbReference type="InterPro" id="IPR034164">
    <property type="entry name" value="Pepsin-like_dom"/>
</dbReference>
<dbReference type="EMBL" id="JBFCZG010000008">
    <property type="protein sequence ID" value="KAL3419494.1"/>
    <property type="molecule type" value="Genomic_DNA"/>
</dbReference>
<dbReference type="InterPro" id="IPR033121">
    <property type="entry name" value="PEPTIDASE_A1"/>
</dbReference>
<organism evidence="3 4">
    <name type="scientific">Phlyctema vagabunda</name>
    <dbReference type="NCBI Taxonomy" id="108571"/>
    <lineage>
        <taxon>Eukaryota</taxon>
        <taxon>Fungi</taxon>
        <taxon>Dikarya</taxon>
        <taxon>Ascomycota</taxon>
        <taxon>Pezizomycotina</taxon>
        <taxon>Leotiomycetes</taxon>
        <taxon>Helotiales</taxon>
        <taxon>Dermateaceae</taxon>
        <taxon>Phlyctema</taxon>
    </lineage>
</organism>
<evidence type="ECO:0000313" key="4">
    <source>
        <dbReference type="Proteomes" id="UP001629113"/>
    </source>
</evidence>
<dbReference type="InterPro" id="IPR001461">
    <property type="entry name" value="Aspartic_peptidase_A1"/>
</dbReference>
<reference evidence="3 4" key="1">
    <citation type="submission" date="2024-06" db="EMBL/GenBank/DDBJ databases">
        <title>Complete genome of Phlyctema vagabunda strain 19-DSS-EL-015.</title>
        <authorList>
            <person name="Fiorenzani C."/>
        </authorList>
    </citation>
    <scope>NUCLEOTIDE SEQUENCE [LARGE SCALE GENOMIC DNA]</scope>
    <source>
        <strain evidence="3 4">19-DSS-EL-015</strain>
    </source>
</reference>
<dbReference type="Proteomes" id="UP001629113">
    <property type="component" value="Unassembled WGS sequence"/>
</dbReference>
<accession>A0ABR4P861</accession>
<dbReference type="PROSITE" id="PS51767">
    <property type="entry name" value="PEPTIDASE_A1"/>
    <property type="match status" value="1"/>
</dbReference>
<dbReference type="Gene3D" id="2.40.70.10">
    <property type="entry name" value="Acid Proteases"/>
    <property type="match status" value="2"/>
</dbReference>
<feature type="domain" description="Peptidase A1" evidence="2">
    <location>
        <begin position="20"/>
        <end position="347"/>
    </location>
</feature>
<evidence type="ECO:0000313" key="3">
    <source>
        <dbReference type="EMBL" id="KAL3419494.1"/>
    </source>
</evidence>
<proteinExistence type="inferred from homology"/>
<comment type="caution">
    <text evidence="3">The sequence shown here is derived from an EMBL/GenBank/DDBJ whole genome shotgun (WGS) entry which is preliminary data.</text>
</comment>
<name>A0ABR4P861_9HELO</name>
<dbReference type="InterPro" id="IPR021109">
    <property type="entry name" value="Peptidase_aspartic_dom_sf"/>
</dbReference>
<dbReference type="CDD" id="cd05471">
    <property type="entry name" value="pepsin_like"/>
    <property type="match status" value="1"/>
</dbReference>